<reference evidence="1" key="1">
    <citation type="submission" date="2014-09" db="EMBL/GenBank/DDBJ databases">
        <authorList>
            <person name="Magalhaes I.L.F."/>
            <person name="Oliveira U."/>
            <person name="Santos F.R."/>
            <person name="Vidigal T.H.D.A."/>
            <person name="Brescovit A.D."/>
            <person name="Santos A.J."/>
        </authorList>
    </citation>
    <scope>NUCLEOTIDE SEQUENCE</scope>
    <source>
        <tissue evidence="1">Shoot tissue taken approximately 20 cm above the soil surface</tissue>
    </source>
</reference>
<dbReference type="EMBL" id="GBRH01225250">
    <property type="protein sequence ID" value="JAD72645.1"/>
    <property type="molecule type" value="Transcribed_RNA"/>
</dbReference>
<evidence type="ECO:0000313" key="1">
    <source>
        <dbReference type="EMBL" id="JAD72645.1"/>
    </source>
</evidence>
<name>A0A0A9CH12_ARUDO</name>
<protein>
    <submittedName>
        <fullName evidence="1">Uncharacterized protein</fullName>
    </submittedName>
</protein>
<organism evidence="1">
    <name type="scientific">Arundo donax</name>
    <name type="common">Giant reed</name>
    <name type="synonym">Donax arundinaceus</name>
    <dbReference type="NCBI Taxonomy" id="35708"/>
    <lineage>
        <taxon>Eukaryota</taxon>
        <taxon>Viridiplantae</taxon>
        <taxon>Streptophyta</taxon>
        <taxon>Embryophyta</taxon>
        <taxon>Tracheophyta</taxon>
        <taxon>Spermatophyta</taxon>
        <taxon>Magnoliopsida</taxon>
        <taxon>Liliopsida</taxon>
        <taxon>Poales</taxon>
        <taxon>Poaceae</taxon>
        <taxon>PACMAD clade</taxon>
        <taxon>Arundinoideae</taxon>
        <taxon>Arundineae</taxon>
        <taxon>Arundo</taxon>
    </lineage>
</organism>
<accession>A0A0A9CH12</accession>
<reference evidence="1" key="2">
    <citation type="journal article" date="2015" name="Data Brief">
        <title>Shoot transcriptome of the giant reed, Arundo donax.</title>
        <authorList>
            <person name="Barrero R.A."/>
            <person name="Guerrero F.D."/>
            <person name="Moolhuijzen P."/>
            <person name="Goolsby J.A."/>
            <person name="Tidwell J."/>
            <person name="Bellgard S.E."/>
            <person name="Bellgard M.I."/>
        </authorList>
    </citation>
    <scope>NUCLEOTIDE SEQUENCE</scope>
    <source>
        <tissue evidence="1">Shoot tissue taken approximately 20 cm above the soil surface</tissue>
    </source>
</reference>
<proteinExistence type="predicted"/>
<sequence>MVQRTGQQHIQAINIIIESQKHNE</sequence>
<dbReference type="AlphaFoldDB" id="A0A0A9CH12"/>